<dbReference type="Pfam" id="PF25036">
    <property type="entry name" value="VPS13_VAB"/>
    <property type="match status" value="1"/>
</dbReference>
<dbReference type="InterPro" id="IPR056748">
    <property type="entry name" value="VPS13-like_C"/>
</dbReference>
<accession>A0A8S2IY69</accession>
<dbReference type="InterPro" id="IPR009543">
    <property type="entry name" value="VPS13_VAB"/>
</dbReference>
<gene>
    <name evidence="6" type="ORF">SMN809_LOCUS255</name>
</gene>
<evidence type="ECO:0000259" key="5">
    <source>
        <dbReference type="Pfam" id="PF25037"/>
    </source>
</evidence>
<name>A0A8S2IY69_9BILA</name>
<evidence type="ECO:0000256" key="1">
    <source>
        <dbReference type="ARBA" id="ARBA00006545"/>
    </source>
</evidence>
<evidence type="ECO:0000256" key="2">
    <source>
        <dbReference type="SAM" id="MobiDB-lite"/>
    </source>
</evidence>
<feature type="domain" description="Intermembrane lipid transfer protein VPS13-like C-terminal" evidence="5">
    <location>
        <begin position="1953"/>
        <end position="2055"/>
    </location>
</feature>
<feature type="domain" description="Vacuolar protein sorting-associated protein 13 VPS13 adaptor binding" evidence="4">
    <location>
        <begin position="832"/>
        <end position="1369"/>
    </location>
</feature>
<reference evidence="6" key="1">
    <citation type="submission" date="2021-02" db="EMBL/GenBank/DDBJ databases">
        <authorList>
            <person name="Nowell W R."/>
        </authorList>
    </citation>
    <scope>NUCLEOTIDE SEQUENCE</scope>
</reference>
<comment type="caution">
    <text evidence="6">The sequence shown here is derived from an EMBL/GenBank/DDBJ whole genome shotgun (WGS) entry which is preliminary data.</text>
</comment>
<evidence type="ECO:0008006" key="8">
    <source>
        <dbReference type="Google" id="ProtNLM"/>
    </source>
</evidence>
<dbReference type="Proteomes" id="UP000676336">
    <property type="component" value="Unassembled WGS sequence"/>
</dbReference>
<dbReference type="Pfam" id="PF25033">
    <property type="entry name" value="VPS13_M"/>
    <property type="match status" value="1"/>
</dbReference>
<organism evidence="6 7">
    <name type="scientific">Rotaria magnacalcarata</name>
    <dbReference type="NCBI Taxonomy" id="392030"/>
    <lineage>
        <taxon>Eukaryota</taxon>
        <taxon>Metazoa</taxon>
        <taxon>Spiralia</taxon>
        <taxon>Gnathifera</taxon>
        <taxon>Rotifera</taxon>
        <taxon>Eurotatoria</taxon>
        <taxon>Bdelloidea</taxon>
        <taxon>Philodinida</taxon>
        <taxon>Philodinidae</taxon>
        <taxon>Rotaria</taxon>
    </lineage>
</organism>
<evidence type="ECO:0000259" key="3">
    <source>
        <dbReference type="Pfam" id="PF25033"/>
    </source>
</evidence>
<evidence type="ECO:0000313" key="6">
    <source>
        <dbReference type="EMBL" id="CAF3783508.1"/>
    </source>
</evidence>
<dbReference type="PANTHER" id="PTHR16166">
    <property type="entry name" value="VACUOLAR PROTEIN SORTING-ASSOCIATED PROTEIN VPS13"/>
    <property type="match status" value="1"/>
</dbReference>
<feature type="region of interest" description="Disordered" evidence="2">
    <location>
        <begin position="579"/>
        <end position="600"/>
    </location>
</feature>
<dbReference type="GO" id="GO:0045053">
    <property type="term" value="P:protein retention in Golgi apparatus"/>
    <property type="evidence" value="ECO:0007669"/>
    <property type="project" value="TreeGrafter"/>
</dbReference>
<proteinExistence type="inferred from homology"/>
<dbReference type="PANTHER" id="PTHR16166:SF93">
    <property type="entry name" value="INTERMEMBRANE LIPID TRANSFER PROTEIN VPS13"/>
    <property type="match status" value="1"/>
</dbReference>
<dbReference type="InterPro" id="IPR026847">
    <property type="entry name" value="VPS13"/>
</dbReference>
<dbReference type="GO" id="GO:0006623">
    <property type="term" value="P:protein targeting to vacuole"/>
    <property type="evidence" value="ECO:0007669"/>
    <property type="project" value="TreeGrafter"/>
</dbReference>
<evidence type="ECO:0000259" key="4">
    <source>
        <dbReference type="Pfam" id="PF25036"/>
    </source>
</evidence>
<feature type="domain" description="VPS13-like middle region" evidence="3">
    <location>
        <begin position="37"/>
        <end position="529"/>
    </location>
</feature>
<dbReference type="Pfam" id="PF25037">
    <property type="entry name" value="VPS13_C"/>
    <property type="match status" value="1"/>
</dbReference>
<dbReference type="EMBL" id="CAJOBI010000024">
    <property type="protein sequence ID" value="CAF3783508.1"/>
    <property type="molecule type" value="Genomic_DNA"/>
</dbReference>
<comment type="similarity">
    <text evidence="1">Belongs to the VPS13 family.</text>
</comment>
<sequence length="2097" mass="237784">MSFGSALNAIEVTPTLNIKADLEEFRIIVASKVAQLFDVKVQGVKADISQAPKLAVVNLILSDVRVFDPHEGARYRKIVSQQTDYKELLRVTVSLFDYDDDYRKPIDVVDCDVTVKFAKANIIFLFKHIDALLIFLDLLNISKSAMDLAAVQADMAFEEVHKLQEQAFKLHLDVTFNAPNIIIPTSSYSDEALLFDLGRLTLNTRFYDDPKRSLVEQQSVRLENVRATRIKLDRENNILGEILLLECAELNTLVNRLLYPEKNQAEPAVSIKAEWELVHFQLAKDDYSGVMKVLLQNFTENIRDQLLESDQIKKYYYREEQENVADALRNDVIKKQRDIHHDDIYQTIKIHAEIKKLALTLYLGESNLTVRHTLRDEKLKLANVEINMLEVLFCQRSDQSYKAMARVKNLLLDDLREANKTSNVKRMIDRHFRVDPNTHMLIGAFEFTPTSSSNSMPLRLFSAQLESLYICVSLDYLIALQDFFVSGLLMASSNYISRPDTTMLNTEQQILTNTTELDREKNLSRIARKLSGTLSIVHQPSTTLSQDLTSQTLSSSNFEEQDNPLELIDTLEAVTGLPSLNKNAKEDEKKRKLQKENMSPVQKSISQHLILTLETIEIKLEIGSSSMTKSVAAMCVSKLNVDVKNWSSILTLSSTVNIEAALFNEHMAAWEPLIEPTIDSSGAILSPWCLTCSVVPALPIRNIGLAIMNEQEQKEHISSSNSKQIISIRADQLLNITITKTGLDLVKHISDLFTDACNERIPLNIDDYDEPMLSLCNATGKEVMIDNLDGIEFIGNRLSTSTNIKYNESISLIALNERKSTARLSVIAEQTSKTRQELSVKIGNVTKTVSLHRSWKRVYDLGPSRNADWPIQMLCDTQIRNDRRHVILSSIVKIYNNTMMPLVLLNINSLDTKKNYKIAKINVNDEYYVPIHSLYKYSSSPIFLGIDENNNNDEIYDFFSFNWQTEVSEEKKLTLKNGSEAYFTIFKEETEAYLENSDQLGRSSFSLYIHPALHLVNLLPMNIQCSIDNIEQITMKPSELYLTSSGNRYSTLIFTIPSYASARWVSEPVSLKVEGTDDHTEHHIVFHNNTHTRSQEKLKMYLRSDSFHTTDRLSLYSPFWILNRTELKLELQIEDHITFIGVYKTPVLVCPHHFDNQASTKGQIRVCTTVQHDIVADWSEKFSLDVIKSTGFASSKVDNDRLYMICVDIATSSFGFTKIITFSPAIVIINKSTVQMEVVETVSNAEQDKWEQLDPDEVIPFWPHNIKDGLMQTRYTDNRITSVPFLINLKHRTLLRMNDEERPAIHVEVTVTDFDGVRIIFEDYRVGDAPILVVNCLKNYPISFCQNDDVRTQVVPPQHYVYYTWFNPLKLKELIVSYDTENTKIDLTPQCGLIKKDGDHIINYATFMDGVQTVLLISDNAKIIEAASGISALVESMCQRLQIGIHDIGLSIVNDMIGEEILFISINKSKVIWTERKRARVRPLPNDINATLEKLYKTHVEACETNPNDRNLSKKRYHMEDFQEILFDDNTAVFMNLKRQQALAKRQALEGLWIEYAWSATSAAVHLRINRIQIDNQLDYTLFPVVIHPIAVRIDGIDLPDKAFIELSVYESKTSRSNVMHFRYFKLLVQEFAVKIDQGLIISILAFLKSDEISAAPTLHMHTDLEQVQKPLSALIKAQIDSPSGETEMFFDNIHLSPIKISVSFSMHGTKPSEELLAKYPVADFLLRTLNVAEVEDVILRLGYYEQAHGRYTITKLANEVSSHYQNQFMKQVHVLVLGLDVLGNPFGVIRGIAEGVESLFYEPYRGAIEGPLEFADGVATGVRTLFGSTVGGAAGAFSKITGVFGKSLATLTLDEDYKASRIRRKEPARRKAIDIAAGGKNVVMGFVDGVQGVVTKPVSGAKDHGASGFAKGLGKGFLGLVARPTGGVVDFTSTSLDIIKRTAQHEEVLRRVRYPRHVGRDGLVRPYIAHEAMGFFILNRLHEGIYTKSDIYVAHITSSETPRAWLMATSKRLLFVTEISFLGLYEVDWKIVYEELKEEPVIKPNLCQIQILTKNPKKAGKLRSAVSYGKMVKYRNTPEARYIVEKIIYVMHSVGL</sequence>
<dbReference type="InterPro" id="IPR056747">
    <property type="entry name" value="VPS13-like_M"/>
</dbReference>
<protein>
    <recommendedName>
        <fullName evidence="8">Vacuolar protein sorting-associated protein 13</fullName>
    </recommendedName>
</protein>
<evidence type="ECO:0000313" key="7">
    <source>
        <dbReference type="Proteomes" id="UP000676336"/>
    </source>
</evidence>